<accession>A0A517R1F5</accession>
<evidence type="ECO:0000256" key="1">
    <source>
        <dbReference type="SAM" id="SignalP"/>
    </source>
</evidence>
<protein>
    <submittedName>
        <fullName evidence="2">Uncharacterized protein</fullName>
    </submittedName>
</protein>
<dbReference type="KEGG" id="svp:Pan189_20990"/>
<organism evidence="2 3">
    <name type="scientific">Stratiformator vulcanicus</name>
    <dbReference type="NCBI Taxonomy" id="2527980"/>
    <lineage>
        <taxon>Bacteria</taxon>
        <taxon>Pseudomonadati</taxon>
        <taxon>Planctomycetota</taxon>
        <taxon>Planctomycetia</taxon>
        <taxon>Planctomycetales</taxon>
        <taxon>Planctomycetaceae</taxon>
        <taxon>Stratiformator</taxon>
    </lineage>
</organism>
<keyword evidence="1" id="KW-0732">Signal</keyword>
<keyword evidence="3" id="KW-1185">Reference proteome</keyword>
<feature type="signal peptide" evidence="1">
    <location>
        <begin position="1"/>
        <end position="19"/>
    </location>
</feature>
<dbReference type="RefSeq" id="WP_145363809.1">
    <property type="nucleotide sequence ID" value="NZ_CP036268.1"/>
</dbReference>
<evidence type="ECO:0000313" key="2">
    <source>
        <dbReference type="EMBL" id="QDT37717.1"/>
    </source>
</evidence>
<gene>
    <name evidence="2" type="ORF">Pan189_20990</name>
</gene>
<dbReference type="Proteomes" id="UP000317318">
    <property type="component" value="Chromosome"/>
</dbReference>
<dbReference type="AlphaFoldDB" id="A0A517R1F5"/>
<reference evidence="2 3" key="1">
    <citation type="submission" date="2019-02" db="EMBL/GenBank/DDBJ databases">
        <title>Deep-cultivation of Planctomycetes and their phenomic and genomic characterization uncovers novel biology.</title>
        <authorList>
            <person name="Wiegand S."/>
            <person name="Jogler M."/>
            <person name="Boedeker C."/>
            <person name="Pinto D."/>
            <person name="Vollmers J."/>
            <person name="Rivas-Marin E."/>
            <person name="Kohn T."/>
            <person name="Peeters S.H."/>
            <person name="Heuer A."/>
            <person name="Rast P."/>
            <person name="Oberbeckmann S."/>
            <person name="Bunk B."/>
            <person name="Jeske O."/>
            <person name="Meyerdierks A."/>
            <person name="Storesund J.E."/>
            <person name="Kallscheuer N."/>
            <person name="Luecker S."/>
            <person name="Lage O.M."/>
            <person name="Pohl T."/>
            <person name="Merkel B.J."/>
            <person name="Hornburger P."/>
            <person name="Mueller R.-W."/>
            <person name="Bruemmer F."/>
            <person name="Labrenz M."/>
            <person name="Spormann A.M."/>
            <person name="Op den Camp H."/>
            <person name="Overmann J."/>
            <person name="Amann R."/>
            <person name="Jetten M.S.M."/>
            <person name="Mascher T."/>
            <person name="Medema M.H."/>
            <person name="Devos D.P."/>
            <person name="Kaster A.-K."/>
            <person name="Ovreas L."/>
            <person name="Rohde M."/>
            <person name="Galperin M.Y."/>
            <person name="Jogler C."/>
        </authorList>
    </citation>
    <scope>NUCLEOTIDE SEQUENCE [LARGE SCALE GENOMIC DNA]</scope>
    <source>
        <strain evidence="2 3">Pan189</strain>
    </source>
</reference>
<dbReference type="EMBL" id="CP036268">
    <property type="protein sequence ID" value="QDT37717.1"/>
    <property type="molecule type" value="Genomic_DNA"/>
</dbReference>
<name>A0A517R1F5_9PLAN</name>
<proteinExistence type="predicted"/>
<evidence type="ECO:0000313" key="3">
    <source>
        <dbReference type="Proteomes" id="UP000317318"/>
    </source>
</evidence>
<feature type="chain" id="PRO_5022089304" evidence="1">
    <location>
        <begin position="20"/>
        <end position="277"/>
    </location>
</feature>
<sequence length="277" mass="29723" precursor="true">MRCVAIAVAISLVGAGAIASDESPALAEFDRFHGVRSVEDGKPCVDCKLTLRVATSAENSYFTSGYQLFDILPANSSSLFKSPSIAQAKFSRKSVPIEGLLVDGKIDHYSFSAVLGTIEEGSEFVLPDGSQWTAQKIEVDAGGVEFNVTSPSWNFSSDEDVATDLLELPVDSSITILHEESSKVWVSKALFHTTLGVSRRLVDGRFLTDVKISVPVRNESAAGRKSVKRNYFDIEDGDVIELFPGIKRVVKTVVASSPSKGVRGKVVIASMTQGNGS</sequence>